<evidence type="ECO:0000313" key="2">
    <source>
        <dbReference type="Proteomes" id="UP000001989"/>
    </source>
</evidence>
<organism evidence="1 2">
    <name type="scientific">Rhizorhabdus wittichii (strain DSM 6014 / CCUG 31198 / JCM 15750 / NBRC 105917 / EY 4224 / RW1)</name>
    <name type="common">Sphingomonas wittichii</name>
    <dbReference type="NCBI Taxonomy" id="392499"/>
    <lineage>
        <taxon>Bacteria</taxon>
        <taxon>Pseudomonadati</taxon>
        <taxon>Pseudomonadota</taxon>
        <taxon>Alphaproteobacteria</taxon>
        <taxon>Sphingomonadales</taxon>
        <taxon>Sphingomonadaceae</taxon>
        <taxon>Rhizorhabdus</taxon>
    </lineage>
</organism>
<name>A0A9J9LEZ9_RHIWR</name>
<accession>A0A9J9LEZ9</accession>
<reference evidence="1 2" key="1">
    <citation type="journal article" date="2010" name="J. Bacteriol.">
        <title>Genome sequence of the dioxin-mineralizing bacterium Sphingomonas wittichii RW1.</title>
        <authorList>
            <person name="Miller T.R."/>
            <person name="Delcher A.L."/>
            <person name="Salzberg S.L."/>
            <person name="Saunders E."/>
            <person name="Detter J.C."/>
            <person name="Halden R.U."/>
        </authorList>
    </citation>
    <scope>NUCLEOTIDE SEQUENCE [LARGE SCALE GENOMIC DNA]</scope>
    <source>
        <strain evidence="2">DSM 6014 / CCUG 31198 / JCM 15750 / NBRC 105917 / EY 4224 / RW1</strain>
    </source>
</reference>
<evidence type="ECO:0000313" key="1">
    <source>
        <dbReference type="EMBL" id="ABQ68571.1"/>
    </source>
</evidence>
<proteinExistence type="predicted"/>
<dbReference type="AlphaFoldDB" id="A0A9J9LEZ9"/>
<protein>
    <submittedName>
        <fullName evidence="1">Uncharacterized protein</fullName>
    </submittedName>
</protein>
<gene>
    <name evidence="1" type="ordered locus">Swit_2212</name>
</gene>
<dbReference type="EMBL" id="CP000699">
    <property type="protein sequence ID" value="ABQ68571.1"/>
    <property type="molecule type" value="Genomic_DNA"/>
</dbReference>
<dbReference type="KEGG" id="swi:Swit_2212"/>
<dbReference type="Proteomes" id="UP000001989">
    <property type="component" value="Chromosome"/>
</dbReference>
<sequence>MHTLTMWRAKRAGGRMTVYGKDEAGNDTKVVGVDRIERFQPDNGTARITIALIDHTTPSQVYHLAD</sequence>
<keyword evidence="2" id="KW-1185">Reference proteome</keyword>